<proteinExistence type="inferred from homology"/>
<evidence type="ECO:0000313" key="15">
    <source>
        <dbReference type="EMBL" id="PNS16045.1"/>
    </source>
</evidence>
<evidence type="ECO:0000256" key="1">
    <source>
        <dbReference type="ARBA" id="ARBA00001973"/>
    </source>
</evidence>
<accession>A0A2K1QLK8</accession>
<dbReference type="OrthoDB" id="5558646at2759"/>
<dbReference type="PANTHER" id="PTHR33353">
    <property type="entry name" value="PUTATIVE (AFU_ORTHOLOGUE AFUA_1G12560)-RELATED"/>
    <property type="match status" value="1"/>
</dbReference>
<evidence type="ECO:0000256" key="13">
    <source>
        <dbReference type="SAM" id="SignalP"/>
    </source>
</evidence>
<evidence type="ECO:0000256" key="4">
    <source>
        <dbReference type="ARBA" id="ARBA00023001"/>
    </source>
</evidence>
<dbReference type="Proteomes" id="UP000243797">
    <property type="component" value="Unassembled WGS sequence"/>
</dbReference>
<keyword evidence="8 11" id="KW-0624">Polysaccharide degradation</keyword>
<dbReference type="GO" id="GO:0030245">
    <property type="term" value="P:cellulose catabolic process"/>
    <property type="evidence" value="ECO:0007669"/>
    <property type="project" value="UniProtKB-UniRule"/>
</dbReference>
<evidence type="ECO:0000256" key="10">
    <source>
        <dbReference type="ARBA" id="ARBA00045077"/>
    </source>
</evidence>
<comment type="subcellular location">
    <subcellularLocation>
        <location evidence="2 11">Secreted</location>
    </subcellularLocation>
</comment>
<comment type="similarity">
    <text evidence="9">Belongs to the polysaccharide monooxygenase AA9 family.</text>
</comment>
<evidence type="ECO:0000256" key="8">
    <source>
        <dbReference type="ARBA" id="ARBA00023326"/>
    </source>
</evidence>
<dbReference type="InterPro" id="IPR049892">
    <property type="entry name" value="AA9"/>
</dbReference>
<comment type="cofactor">
    <cofactor evidence="1">
        <name>Cu(2+)</name>
        <dbReference type="ChEBI" id="CHEBI:29036"/>
    </cofactor>
</comment>
<evidence type="ECO:0000256" key="7">
    <source>
        <dbReference type="ARBA" id="ARBA00023277"/>
    </source>
</evidence>
<gene>
    <name evidence="15" type="ORF">CAC42_4446</name>
</gene>
<evidence type="ECO:0000256" key="12">
    <source>
        <dbReference type="SAM" id="MobiDB-lite"/>
    </source>
</evidence>
<dbReference type="Pfam" id="PF03443">
    <property type="entry name" value="AA9"/>
    <property type="match status" value="1"/>
</dbReference>
<feature type="compositionally biased region" description="Low complexity" evidence="12">
    <location>
        <begin position="247"/>
        <end position="348"/>
    </location>
</feature>
<dbReference type="CDD" id="cd21175">
    <property type="entry name" value="LPMO_AA9"/>
    <property type="match status" value="1"/>
</dbReference>
<dbReference type="InParanoid" id="A0A2K1QLK8"/>
<evidence type="ECO:0000259" key="14">
    <source>
        <dbReference type="Pfam" id="PF03443"/>
    </source>
</evidence>
<dbReference type="EC" id="1.14.99.56" evidence="11"/>
<evidence type="ECO:0000256" key="9">
    <source>
        <dbReference type="ARBA" id="ARBA00044502"/>
    </source>
</evidence>
<keyword evidence="7 11" id="KW-0119">Carbohydrate metabolism</keyword>
<keyword evidence="3 11" id="KW-0964">Secreted</keyword>
<dbReference type="GO" id="GO:0030248">
    <property type="term" value="F:cellulose binding"/>
    <property type="evidence" value="ECO:0007669"/>
    <property type="project" value="UniProtKB-UniRule"/>
</dbReference>
<dbReference type="PANTHER" id="PTHR33353:SF17">
    <property type="entry name" value="ENDO-BETA-1,4-GLUCANASE D"/>
    <property type="match status" value="1"/>
</dbReference>
<protein>
    <recommendedName>
        <fullName evidence="11">AA9 family lytic polysaccharide monooxygenase</fullName>
        <ecNumber evidence="11">1.14.99.56</ecNumber>
    </recommendedName>
    <alternativeName>
        <fullName evidence="11">Endo-beta-1,4-glucanase</fullName>
    </alternativeName>
    <alternativeName>
        <fullName evidence="11">Glycosyl hydrolase 61 family protein</fullName>
    </alternativeName>
</protein>
<evidence type="ECO:0000256" key="2">
    <source>
        <dbReference type="ARBA" id="ARBA00004613"/>
    </source>
</evidence>
<evidence type="ECO:0000256" key="5">
    <source>
        <dbReference type="ARBA" id="ARBA00023008"/>
    </source>
</evidence>
<feature type="region of interest" description="Disordered" evidence="12">
    <location>
        <begin position="237"/>
        <end position="371"/>
    </location>
</feature>
<comment type="function">
    <text evidence="11">Lytic polysaccharide monooxygenase (LMPO) that depolymerizes crystalline and amorphous polysaccharides via the oxidation of scissile alpha- or beta-(1-4)-glycosidic bonds, yielding C1 and/or C4 oxidation products. Catalysis by LPMOs requires the reduction of the active-site copper from Cu(II) to Cu(I) by a reducing agent and H(2)O(2) or O(2) as a cosubstrate.</text>
</comment>
<dbReference type="Gene3D" id="2.70.50.70">
    <property type="match status" value="1"/>
</dbReference>
<evidence type="ECO:0000256" key="6">
    <source>
        <dbReference type="ARBA" id="ARBA00023157"/>
    </source>
</evidence>
<comment type="catalytic activity">
    <reaction evidence="10 11">
        <text>[(1-&gt;4)-beta-D-glucosyl]n+m + reduced acceptor + O2 = 4-dehydro-beta-D-glucosyl-[(1-&gt;4)-beta-D-glucosyl]n-1 + [(1-&gt;4)-beta-D-glucosyl]m + acceptor + H2O.</text>
        <dbReference type="EC" id="1.14.99.56"/>
    </reaction>
</comment>
<keyword evidence="5" id="KW-0186">Copper</keyword>
<evidence type="ECO:0000256" key="11">
    <source>
        <dbReference type="RuleBase" id="RU368122"/>
    </source>
</evidence>
<comment type="domain">
    <text evidence="11">Has a modular structure: an endo-beta-1,4-glucanase catalytic module at the N-terminus, a linker rich in serines and threonines, and a C-terminal carbohydrate-binding module (CBM).</text>
</comment>
<dbReference type="GO" id="GO:0005576">
    <property type="term" value="C:extracellular region"/>
    <property type="evidence" value="ECO:0007669"/>
    <property type="project" value="UniProtKB-SubCell"/>
</dbReference>
<sequence>MKSFLTALPLLAATASAHTTFQALWVDGKQGGLKEASSIRHSWTDPESNYPLKDTSVPEIACNKWATKPAAQKLTIKAGSQVTAEWHHEPTVRAGDTEEPIALSHKGPILAYLGKVDDSATASPNGVKWFKIYEDGLDSAGKWGVERFYENKGMIPFTIPSCVADGDYFLRVEVIGLHEADRANGAQLYPECAQISITGGGTASPETVSFPGAYTNNGVGLSYNLYSGQKAAYTPPGPRPFTCGAGSSPAPAPSSSAPASSSTAAPAPSAPSTSSAAPAPSAPSSSSAPAPAPSAPSSSSAQAPAPTETVLTTFTTMTATTRRTRTRTAPASYPTTSRQAIPSSSSAPAPAPQPSTPSGPSAPTAPTRQEIESFFTQIMSLYNTWKAQVGA</sequence>
<evidence type="ECO:0000313" key="16">
    <source>
        <dbReference type="Proteomes" id="UP000243797"/>
    </source>
</evidence>
<keyword evidence="13" id="KW-0732">Signal</keyword>
<reference evidence="15 16" key="1">
    <citation type="submission" date="2017-06" db="EMBL/GenBank/DDBJ databases">
        <title>Draft genome sequence of a variant of Elsinoe murrayae.</title>
        <authorList>
            <person name="Cheng Q."/>
        </authorList>
    </citation>
    <scope>NUCLEOTIDE SEQUENCE [LARGE SCALE GENOMIC DNA]</scope>
    <source>
        <strain evidence="15 16">CQ-2017a</strain>
    </source>
</reference>
<dbReference type="EMBL" id="NKHZ01000060">
    <property type="protein sequence ID" value="PNS16045.1"/>
    <property type="molecule type" value="Genomic_DNA"/>
</dbReference>
<dbReference type="AlphaFoldDB" id="A0A2K1QLK8"/>
<evidence type="ECO:0000256" key="3">
    <source>
        <dbReference type="ARBA" id="ARBA00022525"/>
    </source>
</evidence>
<comment type="caution">
    <text evidence="15">The sequence shown here is derived from an EMBL/GenBank/DDBJ whole genome shotgun (WGS) entry which is preliminary data.</text>
</comment>
<keyword evidence="4 11" id="KW-0136">Cellulose degradation</keyword>
<feature type="chain" id="PRO_5014322691" description="AA9 family lytic polysaccharide monooxygenase" evidence="13">
    <location>
        <begin position="18"/>
        <end position="391"/>
    </location>
</feature>
<keyword evidence="16" id="KW-1185">Reference proteome</keyword>
<dbReference type="STRING" id="2082308.A0A2K1QLK8"/>
<name>A0A2K1QLK8_9PEZI</name>
<keyword evidence="6 11" id="KW-1015">Disulfide bond</keyword>
<feature type="compositionally biased region" description="Low complexity" evidence="12">
    <location>
        <begin position="358"/>
        <end position="367"/>
    </location>
</feature>
<dbReference type="GO" id="GO:0008810">
    <property type="term" value="F:cellulase activity"/>
    <property type="evidence" value="ECO:0007669"/>
    <property type="project" value="UniProtKB-UniRule"/>
</dbReference>
<feature type="domain" description="Auxiliary Activity family 9 catalytic" evidence="14">
    <location>
        <begin position="18"/>
        <end position="230"/>
    </location>
</feature>
<feature type="signal peptide" evidence="13">
    <location>
        <begin position="1"/>
        <end position="17"/>
    </location>
</feature>
<organism evidence="15 16">
    <name type="scientific">Sphaceloma murrayae</name>
    <dbReference type="NCBI Taxonomy" id="2082308"/>
    <lineage>
        <taxon>Eukaryota</taxon>
        <taxon>Fungi</taxon>
        <taxon>Dikarya</taxon>
        <taxon>Ascomycota</taxon>
        <taxon>Pezizomycotina</taxon>
        <taxon>Dothideomycetes</taxon>
        <taxon>Dothideomycetidae</taxon>
        <taxon>Myriangiales</taxon>
        <taxon>Elsinoaceae</taxon>
        <taxon>Sphaceloma</taxon>
    </lineage>
</organism>
<dbReference type="InterPro" id="IPR005103">
    <property type="entry name" value="AA9_LPMO"/>
</dbReference>